<keyword evidence="2" id="KW-1185">Reference proteome</keyword>
<protein>
    <recommendedName>
        <fullName evidence="3">HD/PDEase domain-containing protein</fullName>
    </recommendedName>
</protein>
<dbReference type="EMBL" id="LR593887">
    <property type="protein sequence ID" value="VTS01154.1"/>
    <property type="molecule type" value="Genomic_DNA"/>
</dbReference>
<evidence type="ECO:0000313" key="2">
    <source>
        <dbReference type="Proteomes" id="UP000464378"/>
    </source>
</evidence>
<dbReference type="Proteomes" id="UP000464378">
    <property type="component" value="Chromosome"/>
</dbReference>
<name>A0A6C2YLQ2_9BACT</name>
<dbReference type="InParanoid" id="A0A6C2YLQ2"/>
<dbReference type="Gene3D" id="1.10.3210.10">
    <property type="entry name" value="Hypothetical protein af1432"/>
    <property type="match status" value="1"/>
</dbReference>
<dbReference type="KEGG" id="tim:GMBLW1_16040"/>
<dbReference type="EMBL" id="LR586016">
    <property type="protein sequence ID" value="VIP02356.1"/>
    <property type="molecule type" value="Genomic_DNA"/>
</dbReference>
<dbReference type="RefSeq" id="WP_162657539.1">
    <property type="nucleotide sequence ID" value="NZ_LR593887.1"/>
</dbReference>
<gene>
    <name evidence="1" type="ORF">GMBLW1_16040</name>
</gene>
<organism evidence="1">
    <name type="scientific">Tuwongella immobilis</name>
    <dbReference type="NCBI Taxonomy" id="692036"/>
    <lineage>
        <taxon>Bacteria</taxon>
        <taxon>Pseudomonadati</taxon>
        <taxon>Planctomycetota</taxon>
        <taxon>Planctomycetia</taxon>
        <taxon>Gemmatales</taxon>
        <taxon>Gemmataceae</taxon>
        <taxon>Tuwongella</taxon>
    </lineage>
</organism>
<dbReference type="AlphaFoldDB" id="A0A6C2YLQ2"/>
<sequence length="167" mass="18990">MPTQLELAIQIAVKAHWGQLDSDHEPYLTHPLRVMAKVQGEIAQCVAVLHDVIEDTTVTANDLRNAGLADEIVAGVECVTHPKSEPYADYVIRCKAHPIGRLVKLADLEDNSRIDRALVRPDKIERDFARLHRYHLSYKFLKDQLSEADYRRLMAQYGELPPKPRVS</sequence>
<evidence type="ECO:0008006" key="3">
    <source>
        <dbReference type="Google" id="ProtNLM"/>
    </source>
</evidence>
<reference evidence="1" key="1">
    <citation type="submission" date="2019-04" db="EMBL/GenBank/DDBJ databases">
        <authorList>
            <consortium name="Science for Life Laboratories"/>
        </authorList>
    </citation>
    <scope>NUCLEOTIDE SEQUENCE</scope>
    <source>
        <strain evidence="1">MBLW1</strain>
    </source>
</reference>
<dbReference type="SUPFAM" id="SSF109604">
    <property type="entry name" value="HD-domain/PDEase-like"/>
    <property type="match status" value="1"/>
</dbReference>
<evidence type="ECO:0000313" key="1">
    <source>
        <dbReference type="EMBL" id="VIP02356.1"/>
    </source>
</evidence>
<proteinExistence type="predicted"/>
<accession>A0A6C2YLQ2</accession>